<name>M1WJF8_PSEP2</name>
<organism evidence="4 5">
    <name type="scientific">Pseudodesulfovibrio piezophilus (strain DSM 21447 / JCM 15486 / C1TLV30)</name>
    <name type="common">Desulfovibrio piezophilus</name>
    <dbReference type="NCBI Taxonomy" id="1322246"/>
    <lineage>
        <taxon>Bacteria</taxon>
        <taxon>Pseudomonadati</taxon>
        <taxon>Thermodesulfobacteriota</taxon>
        <taxon>Desulfovibrionia</taxon>
        <taxon>Desulfovibrionales</taxon>
        <taxon>Desulfovibrionaceae</taxon>
    </lineage>
</organism>
<dbReference type="Pfam" id="PF05683">
    <property type="entry name" value="Fumerase_C"/>
    <property type="match status" value="1"/>
</dbReference>
<proteinExistence type="inferred from homology"/>
<dbReference type="InterPro" id="IPR004647">
    <property type="entry name" value="Fe-S_hydro-lyase_TtdB-typ_cat"/>
</dbReference>
<keyword evidence="2 4" id="KW-0456">Lyase</keyword>
<evidence type="ECO:0000259" key="3">
    <source>
        <dbReference type="Pfam" id="PF05683"/>
    </source>
</evidence>
<dbReference type="Proteomes" id="UP000011724">
    <property type="component" value="Chromosome"/>
</dbReference>
<sequence>MSLSEARGGRTLMAEYKLTTPLTDEDIKQLKAGDVVFLSGYIYSARDAAHKKLIDLLDEDKELPFKLEGAAVYYVGPSPAPPGRPIGAAGPTTSYRMDSYAPRLHSLGLKATIGKGKRNDETRQAMQNHTAVYFGATGGAGALLSNSIVKSTVIAFDELGPEAIREMKVKDFPLLVINDSHGGELYAVPDRKAAGIE</sequence>
<dbReference type="HOGENOM" id="CLU_098588_2_0_7"/>
<accession>M1WJF8</accession>
<dbReference type="EMBL" id="FO203427">
    <property type="protein sequence ID" value="CCH47821.1"/>
    <property type="molecule type" value="Genomic_DNA"/>
</dbReference>
<dbReference type="PATRIC" id="fig|879567.3.peg.603"/>
<gene>
    <name evidence="4" type="ordered locus">BN4_10584</name>
</gene>
<dbReference type="STRING" id="1322246.BN4_10584"/>
<evidence type="ECO:0000256" key="2">
    <source>
        <dbReference type="ARBA" id="ARBA00023239"/>
    </source>
</evidence>
<reference evidence="4 5" key="1">
    <citation type="journal article" date="2013" name="PLoS ONE">
        <title>The first genomic and proteomic characterization of a deep-sea sulfate reducer: insights into the piezophilic lifestyle of Desulfovibrio piezophilus.</title>
        <authorList>
            <person name="Pradel N."/>
            <person name="Ji B."/>
            <person name="Gimenez G."/>
            <person name="Talla E."/>
            <person name="Lenoble P."/>
            <person name="Garel M."/>
            <person name="Tamburini C."/>
            <person name="Fourquet P."/>
            <person name="Lebrun R."/>
            <person name="Bertin P."/>
            <person name="Denis Y."/>
            <person name="Pophillat M."/>
            <person name="Barbe V."/>
            <person name="Ollivier B."/>
            <person name="Dolla A."/>
        </authorList>
    </citation>
    <scope>NUCLEOTIDE SEQUENCE [LARGE SCALE GENOMIC DNA]</scope>
    <source>
        <strain evidence="5">DSM 10523 / SB164P1</strain>
    </source>
</reference>
<comment type="similarity">
    <text evidence="1">Belongs to the class-I fumarase family.</text>
</comment>
<feature type="domain" description="Fe-S hydro-lyase tartrate dehydratase beta-type catalytic" evidence="3">
    <location>
        <begin position="15"/>
        <end position="187"/>
    </location>
</feature>
<dbReference type="NCBIfam" id="TIGR00723">
    <property type="entry name" value="ttdB_fumA_fumB"/>
    <property type="match status" value="1"/>
</dbReference>
<dbReference type="PANTHER" id="PTHR43351:SF2">
    <property type="entry name" value="L(+)-TARTRATE DEHYDRATASE SUBUNIT BETA-RELATED"/>
    <property type="match status" value="1"/>
</dbReference>
<dbReference type="NCBIfam" id="NF005310">
    <property type="entry name" value="PRK06842.1"/>
    <property type="match status" value="1"/>
</dbReference>
<evidence type="ECO:0000256" key="1">
    <source>
        <dbReference type="ARBA" id="ARBA00008876"/>
    </source>
</evidence>
<evidence type="ECO:0000313" key="5">
    <source>
        <dbReference type="Proteomes" id="UP000011724"/>
    </source>
</evidence>
<protein>
    <submittedName>
        <fullName evidence="4">Putative fumarate hydratase subunit beta</fullName>
        <ecNumber evidence="4">4.2.1.2</ecNumber>
    </submittedName>
</protein>
<dbReference type="EC" id="4.2.1.2" evidence="4"/>
<evidence type="ECO:0000313" key="4">
    <source>
        <dbReference type="EMBL" id="CCH47821.1"/>
    </source>
</evidence>
<dbReference type="InterPro" id="IPR036660">
    <property type="entry name" value="Fe-S_hydroAse_TtdB_cat_sf"/>
</dbReference>
<dbReference type="SUPFAM" id="SSF117457">
    <property type="entry name" value="FumA C-terminal domain-like"/>
    <property type="match status" value="1"/>
</dbReference>
<dbReference type="KEGG" id="dpi:BN4_10584"/>
<dbReference type="GO" id="GO:0004333">
    <property type="term" value="F:fumarate hydratase activity"/>
    <property type="evidence" value="ECO:0007669"/>
    <property type="project" value="UniProtKB-EC"/>
</dbReference>
<dbReference type="PANTHER" id="PTHR43351">
    <property type="entry name" value="L(+)-TARTRATE DEHYDRATASE SUBUNIT BETA"/>
    <property type="match status" value="1"/>
</dbReference>
<reference evidence="5" key="2">
    <citation type="journal article" date="2013" name="Stand. Genomic Sci.">
        <title>Complete genome sequence of Desulfocapsa sulfexigens, a marine deltaproteobacterium specialized in disproportionating inorganic sulfur compounds.</title>
        <authorList>
            <person name="Finster K.W."/>
            <person name="Kjeldsen K.U."/>
            <person name="Kube M."/>
            <person name="Reinhardt R."/>
            <person name="Mussmann M."/>
            <person name="Amann R."/>
            <person name="Schreiber L."/>
        </authorList>
    </citation>
    <scope>NUCLEOTIDE SEQUENCE [LARGE SCALE GENOMIC DNA]</scope>
    <source>
        <strain evidence="5">DSM 10523 / SB164P1</strain>
    </source>
</reference>
<keyword evidence="5" id="KW-1185">Reference proteome</keyword>
<dbReference type="AlphaFoldDB" id="M1WJF8"/>
<dbReference type="eggNOG" id="COG1838">
    <property type="taxonomic scope" value="Bacteria"/>
</dbReference>
<dbReference type="Gene3D" id="3.20.130.10">
    <property type="entry name" value="Fe-S hydro-lyase, tartrate dehydratase beta-type, catalytic domain"/>
    <property type="match status" value="1"/>
</dbReference>